<evidence type="ECO:0000256" key="3">
    <source>
        <dbReference type="ARBA" id="ARBA00023274"/>
    </source>
</evidence>
<dbReference type="NCBIfam" id="TIGR00030">
    <property type="entry name" value="S21p"/>
    <property type="match status" value="1"/>
</dbReference>
<dbReference type="GO" id="GO:0000712">
    <property type="term" value="P:resolution of meiotic recombination intermediates"/>
    <property type="evidence" value="ECO:0007669"/>
    <property type="project" value="InterPro"/>
</dbReference>
<dbReference type="GO" id="GO:0003697">
    <property type="term" value="F:single-stranded DNA binding"/>
    <property type="evidence" value="ECO:0007669"/>
    <property type="project" value="TreeGrafter"/>
</dbReference>
<keyword evidence="2" id="KW-0689">Ribosomal protein</keyword>
<comment type="caution">
    <text evidence="4">The sequence shown here is derived from an EMBL/GenBank/DDBJ whole genome shotgun (WGS) entry which is preliminary data.</text>
</comment>
<dbReference type="GO" id="GO:0000794">
    <property type="term" value="C:condensed nuclear chromosome"/>
    <property type="evidence" value="ECO:0007669"/>
    <property type="project" value="InterPro"/>
</dbReference>
<gene>
    <name evidence="4" type="ORF">PACLA_8A059269</name>
</gene>
<evidence type="ECO:0000256" key="2">
    <source>
        <dbReference type="ARBA" id="ARBA00022980"/>
    </source>
</evidence>
<dbReference type="GO" id="GO:0005840">
    <property type="term" value="C:ribosome"/>
    <property type="evidence" value="ECO:0007669"/>
    <property type="project" value="UniProtKB-KW"/>
</dbReference>
<dbReference type="OrthoDB" id="2501249at2759"/>
<dbReference type="GO" id="GO:1990904">
    <property type="term" value="C:ribonucleoprotein complex"/>
    <property type="evidence" value="ECO:0007669"/>
    <property type="project" value="UniProtKB-KW"/>
</dbReference>
<keyword evidence="5" id="KW-1185">Reference proteome</keyword>
<feature type="non-terminal residue" evidence="4">
    <location>
        <position position="704"/>
    </location>
</feature>
<proteinExistence type="inferred from homology"/>
<dbReference type="Proteomes" id="UP001152795">
    <property type="component" value="Unassembled WGS sequence"/>
</dbReference>
<dbReference type="GO" id="GO:0006412">
    <property type="term" value="P:translation"/>
    <property type="evidence" value="ECO:0007669"/>
    <property type="project" value="InterPro"/>
</dbReference>
<dbReference type="PANTHER" id="PTHR35668">
    <property type="entry name" value="PROTEIN SHORTAGE IN CHIASMATA 1 ORTHOLOG"/>
    <property type="match status" value="1"/>
</dbReference>
<protein>
    <submittedName>
        <fullName evidence="4">28S ribosomal S21, mitochondrial</fullName>
    </submittedName>
</protein>
<dbReference type="Pfam" id="PF01165">
    <property type="entry name" value="Ribosomal_S21"/>
    <property type="match status" value="1"/>
</dbReference>
<comment type="similarity">
    <text evidence="1">Belongs to the bacterial ribosomal protein bS21 family.</text>
</comment>
<sequence length="704" mass="80386">MAHHLFRARTIIVGKKGVTDAMNSLQRVMQNEKQIKDIQLNRYYEKPTVKRRRKKYESKLRIYNAEMDRKIGFLSKKDRAQFEKVPKNDALSYLLEILPSRFGRKPERLHSTARVIEYVPSSNPDSPPPSFLSDSHFDLEEEIVRDVCDYLSRHEVDVSKHDLPYSSNTEEWQLEEMVMKDCFEEFLRRIPRFQDLALRLKPRKVTDPFVGKDGCLRSECRTICSRLYCDQNLTNISIVGIPSKESFVKLSISEQTETEHYKFASPLIGSAYSSHDAYIEINYKKLSPIPEQSSEVILEHNRYFKEINIAVKDVSSLVLESPPPCHRTEHKENVDLNTQDIDHLEPCQLHLEESVCVFSPRSQKKTTQEVEASSRLPDKISSLMLVVPDVDDSELVRQDFTRTLSTLSKETKEDFQSELELQLHWDPLHATPEKNINQLRFTTDCKECSAPESPLKVPTFASELKVKLKKMPWGNVYVSGTDASPLALELTKPSPLVPCMAKKENFSETNTSIPNSTRSKSSGKVIVGNAATCSSIRTSEVLDDSKKYNNIHSGIDDFVLLRTGMKSSSRCPPKAIVKAMKVDQRNGDQNDDILTKMENFKDHAEVVDASLAGELQTAYNYIENYIRPCLLQLQEAGCVASSYTTSNLTADYTRFVLKQEERKKSDIFSTDQTCDVKRHKMLICLHVFVTTAELIRECGITVAQ</sequence>
<dbReference type="GO" id="GO:0003735">
    <property type="term" value="F:structural constituent of ribosome"/>
    <property type="evidence" value="ECO:0007669"/>
    <property type="project" value="InterPro"/>
</dbReference>
<dbReference type="InterPro" id="IPR001911">
    <property type="entry name" value="Ribosomal_bS21"/>
</dbReference>
<evidence type="ECO:0000256" key="1">
    <source>
        <dbReference type="ARBA" id="ARBA00006640"/>
    </source>
</evidence>
<evidence type="ECO:0000313" key="4">
    <source>
        <dbReference type="EMBL" id="CAB4003886.1"/>
    </source>
</evidence>
<accession>A0A7D9E9E3</accession>
<organism evidence="4 5">
    <name type="scientific">Paramuricea clavata</name>
    <name type="common">Red gorgonian</name>
    <name type="synonym">Violescent sea-whip</name>
    <dbReference type="NCBI Taxonomy" id="317549"/>
    <lineage>
        <taxon>Eukaryota</taxon>
        <taxon>Metazoa</taxon>
        <taxon>Cnidaria</taxon>
        <taxon>Anthozoa</taxon>
        <taxon>Octocorallia</taxon>
        <taxon>Malacalcyonacea</taxon>
        <taxon>Plexauridae</taxon>
        <taxon>Paramuricea</taxon>
    </lineage>
</organism>
<dbReference type="AlphaFoldDB" id="A0A7D9E9E3"/>
<dbReference type="GO" id="GO:0016887">
    <property type="term" value="F:ATP hydrolysis activity"/>
    <property type="evidence" value="ECO:0007669"/>
    <property type="project" value="InterPro"/>
</dbReference>
<keyword evidence="3" id="KW-0687">Ribonucleoprotein</keyword>
<reference evidence="4" key="1">
    <citation type="submission" date="2020-04" db="EMBL/GenBank/DDBJ databases">
        <authorList>
            <person name="Alioto T."/>
            <person name="Alioto T."/>
            <person name="Gomez Garrido J."/>
        </authorList>
    </citation>
    <scope>NUCLEOTIDE SEQUENCE</scope>
    <source>
        <strain evidence="4">A484AB</strain>
    </source>
</reference>
<dbReference type="InterPro" id="IPR039991">
    <property type="entry name" value="SHOC1"/>
</dbReference>
<dbReference type="EMBL" id="CACRXK020004754">
    <property type="protein sequence ID" value="CAB4003886.1"/>
    <property type="molecule type" value="Genomic_DNA"/>
</dbReference>
<name>A0A7D9E9E3_PARCT</name>
<dbReference type="PANTHER" id="PTHR35668:SF1">
    <property type="entry name" value="PROTEIN SHORTAGE IN CHIASMATA 1 ORTHOLOG"/>
    <property type="match status" value="1"/>
</dbReference>
<evidence type="ECO:0000313" key="5">
    <source>
        <dbReference type="Proteomes" id="UP001152795"/>
    </source>
</evidence>